<protein>
    <recommendedName>
        <fullName evidence="3">Protein kinase domain-containing protein</fullName>
    </recommendedName>
</protein>
<comment type="caution">
    <text evidence="1">The sequence shown here is derived from an EMBL/GenBank/DDBJ whole genome shotgun (WGS) entry which is preliminary data.</text>
</comment>
<dbReference type="AlphaFoldDB" id="A0A397II15"/>
<accession>A0A397II15</accession>
<gene>
    <name evidence="1" type="ORF">Glove_228g110</name>
</gene>
<dbReference type="Proteomes" id="UP000266861">
    <property type="component" value="Unassembled WGS sequence"/>
</dbReference>
<proteinExistence type="predicted"/>
<evidence type="ECO:0000313" key="2">
    <source>
        <dbReference type="Proteomes" id="UP000266861"/>
    </source>
</evidence>
<sequence>MKIHKLDIVPKTSILVIFYHPVLKLFWTNPNNPEKKNVFGVLPYIAPEILSDLAMKICNGLQPKIPFYTPKLITRTITRSNEELTNTKTTTITTPLNYRTHPHHMQVIPVDFLIIENFQNPRTKKILKGNLKN</sequence>
<name>A0A397II15_9GLOM</name>
<evidence type="ECO:0008006" key="3">
    <source>
        <dbReference type="Google" id="ProtNLM"/>
    </source>
</evidence>
<organism evidence="1 2">
    <name type="scientific">Diversispora epigaea</name>
    <dbReference type="NCBI Taxonomy" id="1348612"/>
    <lineage>
        <taxon>Eukaryota</taxon>
        <taxon>Fungi</taxon>
        <taxon>Fungi incertae sedis</taxon>
        <taxon>Mucoromycota</taxon>
        <taxon>Glomeromycotina</taxon>
        <taxon>Glomeromycetes</taxon>
        <taxon>Diversisporales</taxon>
        <taxon>Diversisporaceae</taxon>
        <taxon>Diversispora</taxon>
    </lineage>
</organism>
<dbReference type="OrthoDB" id="10261027at2759"/>
<keyword evidence="2" id="KW-1185">Reference proteome</keyword>
<evidence type="ECO:0000313" key="1">
    <source>
        <dbReference type="EMBL" id="RHZ73898.1"/>
    </source>
</evidence>
<reference evidence="1 2" key="1">
    <citation type="submission" date="2018-08" db="EMBL/GenBank/DDBJ databases">
        <title>Genome and evolution of the arbuscular mycorrhizal fungus Diversispora epigaea (formerly Glomus versiforme) and its bacterial endosymbionts.</title>
        <authorList>
            <person name="Sun X."/>
            <person name="Fei Z."/>
            <person name="Harrison M."/>
        </authorList>
    </citation>
    <scope>NUCLEOTIDE SEQUENCE [LARGE SCALE GENOMIC DNA]</scope>
    <source>
        <strain evidence="1 2">IT104</strain>
    </source>
</reference>
<dbReference type="EMBL" id="PQFF01000211">
    <property type="protein sequence ID" value="RHZ73898.1"/>
    <property type="molecule type" value="Genomic_DNA"/>
</dbReference>